<name>A0ABT3FVW4_9BACT</name>
<keyword evidence="1" id="KW-0812">Transmembrane</keyword>
<organism evidence="2 3">
    <name type="scientific">Luteolibacter flavescens</name>
    <dbReference type="NCBI Taxonomy" id="1859460"/>
    <lineage>
        <taxon>Bacteria</taxon>
        <taxon>Pseudomonadati</taxon>
        <taxon>Verrucomicrobiota</taxon>
        <taxon>Verrucomicrobiia</taxon>
        <taxon>Verrucomicrobiales</taxon>
        <taxon>Verrucomicrobiaceae</taxon>
        <taxon>Luteolibacter</taxon>
    </lineage>
</organism>
<feature type="transmembrane region" description="Helical" evidence="1">
    <location>
        <begin position="40"/>
        <end position="63"/>
    </location>
</feature>
<sequence>MKTNVTPADFRTAIYPIFGLSLLVLLAPFCLGGSAAFADFIVACAIPIAVGCSVMILIIECVGIRLRAGLQHFGAGILFAFLLYLSGVVSVSAAALLVGGGFNLLGWIYLVFVFGTCGVLPASIFGLIGTAMVRLVATMSPPEVPPRTRPTAIPHFKR</sequence>
<reference evidence="2 3" key="1">
    <citation type="submission" date="2022-10" db="EMBL/GenBank/DDBJ databases">
        <title>Luteolibacter flavescens strain MCCC 1K03193, whole genome shotgun sequencing project.</title>
        <authorList>
            <person name="Zhao G."/>
            <person name="Shen L."/>
        </authorList>
    </citation>
    <scope>NUCLEOTIDE SEQUENCE [LARGE SCALE GENOMIC DNA]</scope>
    <source>
        <strain evidence="2 3">MCCC 1K03193</strain>
    </source>
</reference>
<keyword evidence="1" id="KW-0472">Membrane</keyword>
<keyword evidence="3" id="KW-1185">Reference proteome</keyword>
<gene>
    <name evidence="2" type="ORF">OKA04_22175</name>
</gene>
<feature type="transmembrane region" description="Helical" evidence="1">
    <location>
        <begin position="12"/>
        <end position="34"/>
    </location>
</feature>
<evidence type="ECO:0000313" key="3">
    <source>
        <dbReference type="Proteomes" id="UP001207930"/>
    </source>
</evidence>
<proteinExistence type="predicted"/>
<evidence type="ECO:0000313" key="2">
    <source>
        <dbReference type="EMBL" id="MCW1887459.1"/>
    </source>
</evidence>
<accession>A0ABT3FVW4</accession>
<evidence type="ECO:0000256" key="1">
    <source>
        <dbReference type="SAM" id="Phobius"/>
    </source>
</evidence>
<keyword evidence="1" id="KW-1133">Transmembrane helix</keyword>
<dbReference type="Proteomes" id="UP001207930">
    <property type="component" value="Unassembled WGS sequence"/>
</dbReference>
<feature type="transmembrane region" description="Helical" evidence="1">
    <location>
        <begin position="104"/>
        <end position="137"/>
    </location>
</feature>
<dbReference type="EMBL" id="JAPDDS010000018">
    <property type="protein sequence ID" value="MCW1887459.1"/>
    <property type="molecule type" value="Genomic_DNA"/>
</dbReference>
<feature type="transmembrane region" description="Helical" evidence="1">
    <location>
        <begin position="75"/>
        <end position="98"/>
    </location>
</feature>
<dbReference type="RefSeq" id="WP_264503414.1">
    <property type="nucleotide sequence ID" value="NZ_JAPDDS010000018.1"/>
</dbReference>
<comment type="caution">
    <text evidence="2">The sequence shown here is derived from an EMBL/GenBank/DDBJ whole genome shotgun (WGS) entry which is preliminary data.</text>
</comment>
<protein>
    <submittedName>
        <fullName evidence="2">Uncharacterized protein</fullName>
    </submittedName>
</protein>